<proteinExistence type="predicted"/>
<organism evidence="1 2">
    <name type="scientific">Lichenicola cladoniae</name>
    <dbReference type="NCBI Taxonomy" id="1484109"/>
    <lineage>
        <taxon>Bacteria</taxon>
        <taxon>Pseudomonadati</taxon>
        <taxon>Pseudomonadota</taxon>
        <taxon>Alphaproteobacteria</taxon>
        <taxon>Acetobacterales</taxon>
        <taxon>Acetobacteraceae</taxon>
        <taxon>Lichenicola</taxon>
    </lineage>
</organism>
<name>A0A6M8HRK3_9PROT</name>
<dbReference type="SUPFAM" id="SSF53254">
    <property type="entry name" value="Phosphoglycerate mutase-like"/>
    <property type="match status" value="1"/>
</dbReference>
<dbReference type="InterPro" id="IPR013078">
    <property type="entry name" value="His_Pase_superF_clade-1"/>
</dbReference>
<sequence>MPIKLRLAVHAMTATLRAAGFSDDEPIEAQAAVGLRSLPHRPRPADRCMAAPELRTRQTAIGLGFEPVIDPLLRDCDYGRWRGRTFTDIQRTEARALADWMTDPAAAPHGGESLEDVSARCAAWLSQQADGSGQWLVVTHASVIRLTMMRVLGAPLSAYWHVDAPPLAGVSLSFNRTWRLQLSGGLILRAGRPGPDGLDQLRPTENEP</sequence>
<dbReference type="RefSeq" id="WP_171836278.1">
    <property type="nucleotide sequence ID" value="NZ_CP053708.1"/>
</dbReference>
<gene>
    <name evidence="1" type="ORF">HN018_13050</name>
</gene>
<reference evidence="1 2" key="1">
    <citation type="journal article" date="2014" name="World J. Microbiol. Biotechnol.">
        <title>Biodiversity and physiological characteristics of Antarctic and Arctic lichens-associated bacteria.</title>
        <authorList>
            <person name="Lee Y.M."/>
            <person name="Kim E.H."/>
            <person name="Lee H.K."/>
            <person name="Hong S.G."/>
        </authorList>
    </citation>
    <scope>NUCLEOTIDE SEQUENCE [LARGE SCALE GENOMIC DNA]</scope>
    <source>
        <strain evidence="1 2">PAMC 26569</strain>
    </source>
</reference>
<evidence type="ECO:0000313" key="1">
    <source>
        <dbReference type="EMBL" id="QKE90841.1"/>
    </source>
</evidence>
<dbReference type="EMBL" id="CP053708">
    <property type="protein sequence ID" value="QKE90841.1"/>
    <property type="molecule type" value="Genomic_DNA"/>
</dbReference>
<protein>
    <submittedName>
        <fullName evidence="1">Histidine phosphatase family protein</fullName>
    </submittedName>
</protein>
<dbReference type="InterPro" id="IPR029033">
    <property type="entry name" value="His_PPase_superfam"/>
</dbReference>
<dbReference type="Proteomes" id="UP000500767">
    <property type="component" value="Chromosome"/>
</dbReference>
<accession>A0A6M8HRK3</accession>
<dbReference type="Pfam" id="PF00300">
    <property type="entry name" value="His_Phos_1"/>
    <property type="match status" value="1"/>
</dbReference>
<dbReference type="KEGG" id="lck:HN018_13050"/>
<evidence type="ECO:0000313" key="2">
    <source>
        <dbReference type="Proteomes" id="UP000500767"/>
    </source>
</evidence>
<dbReference type="AlphaFoldDB" id="A0A6M8HRK3"/>
<keyword evidence="2" id="KW-1185">Reference proteome</keyword>
<dbReference type="Gene3D" id="3.40.50.1240">
    <property type="entry name" value="Phosphoglycerate mutase-like"/>
    <property type="match status" value="1"/>
</dbReference>